<dbReference type="AlphaFoldDB" id="A0A2P6NAB9"/>
<dbReference type="Proteomes" id="UP000241769">
    <property type="component" value="Unassembled WGS sequence"/>
</dbReference>
<comment type="caution">
    <text evidence="1">The sequence shown here is derived from an EMBL/GenBank/DDBJ whole genome shotgun (WGS) entry which is preliminary data.</text>
</comment>
<name>A0A2P6NAB9_9EUKA</name>
<gene>
    <name evidence="1" type="ORF">PROFUN_11346</name>
</gene>
<organism evidence="1 2">
    <name type="scientific">Planoprotostelium fungivorum</name>
    <dbReference type="NCBI Taxonomy" id="1890364"/>
    <lineage>
        <taxon>Eukaryota</taxon>
        <taxon>Amoebozoa</taxon>
        <taxon>Evosea</taxon>
        <taxon>Variosea</taxon>
        <taxon>Cavosteliida</taxon>
        <taxon>Cavosteliaceae</taxon>
        <taxon>Planoprotostelium</taxon>
    </lineage>
</organism>
<reference evidence="1 2" key="1">
    <citation type="journal article" date="2018" name="Genome Biol. Evol.">
        <title>Multiple Roots of Fruiting Body Formation in Amoebozoa.</title>
        <authorList>
            <person name="Hillmann F."/>
            <person name="Forbes G."/>
            <person name="Novohradska S."/>
            <person name="Ferling I."/>
            <person name="Riege K."/>
            <person name="Groth M."/>
            <person name="Westermann M."/>
            <person name="Marz M."/>
            <person name="Spaller T."/>
            <person name="Winckler T."/>
            <person name="Schaap P."/>
            <person name="Glockner G."/>
        </authorList>
    </citation>
    <scope>NUCLEOTIDE SEQUENCE [LARGE SCALE GENOMIC DNA]</scope>
    <source>
        <strain evidence="1 2">Jena</strain>
    </source>
</reference>
<dbReference type="EMBL" id="MDYQ01000135">
    <property type="protein sequence ID" value="PRP80905.1"/>
    <property type="molecule type" value="Genomic_DNA"/>
</dbReference>
<protein>
    <submittedName>
        <fullName evidence="1">Uncharacterized protein</fullName>
    </submittedName>
</protein>
<dbReference type="InParanoid" id="A0A2P6NAB9"/>
<sequence>MSIVFVRFHNRLNQIVMFNIIVLPYDTELFPLYWYKDLGLEETSLLRCSVPPVECILSRKISVPPYGWHLNFVPQQLMFKVRALEEKMFKGSEDRGAALCNPDALRLSKHFVGQLYK</sequence>
<evidence type="ECO:0000313" key="2">
    <source>
        <dbReference type="Proteomes" id="UP000241769"/>
    </source>
</evidence>
<proteinExistence type="predicted"/>
<evidence type="ECO:0000313" key="1">
    <source>
        <dbReference type="EMBL" id="PRP80905.1"/>
    </source>
</evidence>
<accession>A0A2P6NAB9</accession>
<keyword evidence="2" id="KW-1185">Reference proteome</keyword>